<dbReference type="Pfam" id="PF03781">
    <property type="entry name" value="FGE-sulfatase"/>
    <property type="match status" value="1"/>
</dbReference>
<evidence type="ECO:0000259" key="2">
    <source>
        <dbReference type="Pfam" id="PF13271"/>
    </source>
</evidence>
<organism evidence="3 4">
    <name type="scientific">Thiorhodococcus drewsii AZ1</name>
    <dbReference type="NCBI Taxonomy" id="765913"/>
    <lineage>
        <taxon>Bacteria</taxon>
        <taxon>Pseudomonadati</taxon>
        <taxon>Pseudomonadota</taxon>
        <taxon>Gammaproteobacteria</taxon>
        <taxon>Chromatiales</taxon>
        <taxon>Chromatiaceae</taxon>
        <taxon>Thiorhodococcus</taxon>
    </lineage>
</organism>
<dbReference type="Proteomes" id="UP000004200">
    <property type="component" value="Unassembled WGS sequence"/>
</dbReference>
<reference evidence="3 4" key="1">
    <citation type="submission" date="2011-06" db="EMBL/GenBank/DDBJ databases">
        <title>The draft genome of Thiorhodococcus drewsii AZ1.</title>
        <authorList>
            <consortium name="US DOE Joint Genome Institute (JGI-PGF)"/>
            <person name="Lucas S."/>
            <person name="Han J."/>
            <person name="Lapidus A."/>
            <person name="Cheng J.-F."/>
            <person name="Goodwin L."/>
            <person name="Pitluck S."/>
            <person name="Peters L."/>
            <person name="Land M.L."/>
            <person name="Hauser L."/>
            <person name="Vogl K."/>
            <person name="Liu Z."/>
            <person name="Imhoff J."/>
            <person name="Thiel V."/>
            <person name="Frigaard N.-U."/>
            <person name="Bryant D.A."/>
            <person name="Woyke T.J."/>
        </authorList>
    </citation>
    <scope>NUCLEOTIDE SEQUENCE [LARGE SCALE GENOMIC DNA]</scope>
    <source>
        <strain evidence="3 4">AZ1</strain>
    </source>
</reference>
<dbReference type="PANTHER" id="PTHR23150">
    <property type="entry name" value="SULFATASE MODIFYING FACTOR 1, 2"/>
    <property type="match status" value="1"/>
</dbReference>
<dbReference type="AlphaFoldDB" id="G2E5P8"/>
<dbReference type="eggNOG" id="COG5635">
    <property type="taxonomic scope" value="Bacteria"/>
</dbReference>
<feature type="domain" description="DUF4062" evidence="2">
    <location>
        <begin position="13"/>
        <end position="69"/>
    </location>
</feature>
<dbReference type="InterPro" id="IPR016187">
    <property type="entry name" value="CTDL_fold"/>
</dbReference>
<dbReference type="SUPFAM" id="SSF56436">
    <property type="entry name" value="C-type lectin-like"/>
    <property type="match status" value="1"/>
</dbReference>
<dbReference type="InterPro" id="IPR042095">
    <property type="entry name" value="SUMF_sf"/>
</dbReference>
<dbReference type="InterPro" id="IPR051043">
    <property type="entry name" value="Sulfatase_Mod_Factor_Kinase"/>
</dbReference>
<comment type="caution">
    <text evidence="3">The sequence shown here is derived from an EMBL/GenBank/DDBJ whole genome shotgun (WGS) entry which is preliminary data.</text>
</comment>
<evidence type="ECO:0000259" key="1">
    <source>
        <dbReference type="Pfam" id="PF03781"/>
    </source>
</evidence>
<sequence length="963" mass="108126">MAAHGAKVLADMQENWTAEDHPPLDACLEHVRRADVLVVILAHRFGWVPEDANRNPDGKSITWLECEEAVKHGKDVLAFVLDDSADWPENQKDEADLKRALTLEDDAAAERVLKATRQCIKGLSAFNAWLNSRGLRRTFRTKEDLKLEVERALKTWQERQATAVRVPSTMNAGPPPIPVSYLDWLRRQYECIELLGLEAQTQHPTHLSQVYVPAITPPRREEQAGPPSRKEEERARFELLLARVADESLYVPGDPGAGKSTFCRWLTLVTASEALPEHPITAPDSYRESYPESLRGRLPVLVPLCDFWPSMPLAADVRHLAPATLIDTLGHWLAERSCGRLPVEDLSALMDTGRCLLIFDGVDEVPVVSSAPAHRTCPRACLLDALSSGRETWTRLGNRLLLTSRPYGLRPEDAQRLGLPDAPLAELDDDLQQLFIRRWYAAADPQQGMEKADGLVEHLAGRPDLAELKRNPMLLTALCVRYGEGRRLPQDRHDLYDKIVNNVLFNRYRDADHERAAVRGRLGAIALGMHTGSSIQRRRSAPEAAVTLEEVERILADYAEVNPATEAGSTAAAQRRDELLAHSGLLLGRSGGKAGFYHLSFQEFLAAEHLARTRREHDWFESLVAVRSSVSEWRLTLCFLFGRMLERNGEQWALESAKALLATQNRAAVRTNPAPAVLCADWIEILVRKALNLLDLRERYTHLALSAIEDEIPLQDRHRLGLILGLVGDPRLGDLRDPDWRAQGAIEVPAGRYADQNGHQEIAQPFWLGRYPVTNSQYRLFIEDSGYQDQRWWSDDGWQWKGREGVSEPRYWRNGRLNGPNQPVVGVSFWEADACCRWAGGRLPTAREWEAAARGAEGHAYPWGEAWEDGICNTIESKLGITSPVGLFPRARQRELGFEDLAGNVVEWCQDSASSDLGGIRVLRGGSWYLDQDLARAVYRNVNLPGYRSGGIGFRVLWCSPIR</sequence>
<dbReference type="InterPro" id="IPR025139">
    <property type="entry name" value="DUF4062"/>
</dbReference>
<dbReference type="GO" id="GO:0120147">
    <property type="term" value="F:formylglycine-generating oxidase activity"/>
    <property type="evidence" value="ECO:0007669"/>
    <property type="project" value="TreeGrafter"/>
</dbReference>
<dbReference type="Gene3D" id="3.40.50.300">
    <property type="entry name" value="P-loop containing nucleotide triphosphate hydrolases"/>
    <property type="match status" value="1"/>
</dbReference>
<keyword evidence="4" id="KW-1185">Reference proteome</keyword>
<dbReference type="PANTHER" id="PTHR23150:SF19">
    <property type="entry name" value="FORMYLGLYCINE-GENERATING ENZYME"/>
    <property type="match status" value="1"/>
</dbReference>
<evidence type="ECO:0000313" key="3">
    <source>
        <dbReference type="EMBL" id="EGV28619.1"/>
    </source>
</evidence>
<feature type="domain" description="Sulfatase-modifying factor enzyme-like" evidence="1">
    <location>
        <begin position="749"/>
        <end position="957"/>
    </location>
</feature>
<dbReference type="Gene3D" id="3.90.1580.10">
    <property type="entry name" value="paralog of FGE (formylglycine-generating enzyme)"/>
    <property type="match status" value="1"/>
</dbReference>
<dbReference type="InterPro" id="IPR027417">
    <property type="entry name" value="P-loop_NTPase"/>
</dbReference>
<accession>G2E5P8</accession>
<dbReference type="EMBL" id="AFWT01000033">
    <property type="protein sequence ID" value="EGV28619.1"/>
    <property type="molecule type" value="Genomic_DNA"/>
</dbReference>
<dbReference type="eggNOG" id="COG1262">
    <property type="taxonomic scope" value="Bacteria"/>
</dbReference>
<proteinExistence type="predicted"/>
<evidence type="ECO:0000313" key="4">
    <source>
        <dbReference type="Proteomes" id="UP000004200"/>
    </source>
</evidence>
<protein>
    <submittedName>
        <fullName evidence="3">Sulphatase-modifying factor protein</fullName>
    </submittedName>
</protein>
<dbReference type="STRING" id="765913.ThidrDRAFT_3611"/>
<dbReference type="Pfam" id="PF13271">
    <property type="entry name" value="DUF4062"/>
    <property type="match status" value="1"/>
</dbReference>
<name>G2E5P8_9GAMM</name>
<gene>
    <name evidence="3" type="ORF">ThidrDRAFT_3611</name>
</gene>
<dbReference type="InterPro" id="IPR005532">
    <property type="entry name" value="SUMF_dom"/>
</dbReference>